<dbReference type="EMBL" id="JAAVUN010000012">
    <property type="protein sequence ID" value="NKE09827.1"/>
    <property type="molecule type" value="Genomic_DNA"/>
</dbReference>
<dbReference type="Gene3D" id="3.40.50.1010">
    <property type="entry name" value="5'-nuclease"/>
    <property type="match status" value="1"/>
</dbReference>
<dbReference type="PANTHER" id="PTHR39664:SF2">
    <property type="entry name" value="NUCLEIC ACID-BINDING PROTEIN, CONTAINING PIN DOMAIN-RELATED"/>
    <property type="match status" value="1"/>
</dbReference>
<reference evidence="8 9" key="1">
    <citation type="submission" date="2020-02" db="EMBL/GenBank/DDBJ databases">
        <authorList>
            <person name="Sun Q."/>
        </authorList>
    </citation>
    <scope>NUCLEOTIDE SEQUENCE [LARGE SCALE GENOMIC DNA]</scope>
    <source>
        <strain evidence="8 9">YIM 13062</strain>
    </source>
</reference>
<evidence type="ECO:0000256" key="3">
    <source>
        <dbReference type="ARBA" id="ARBA00022723"/>
    </source>
</evidence>
<evidence type="ECO:0000256" key="5">
    <source>
        <dbReference type="ARBA" id="ARBA00022842"/>
    </source>
</evidence>
<comment type="cofactor">
    <cofactor evidence="6">
        <name>Mg(2+)</name>
        <dbReference type="ChEBI" id="CHEBI:18420"/>
    </cofactor>
</comment>
<sequence length="132" mass="14417">MIGLDTNVIVRFLTKDEPAQFLMAQQELGRLTPQHPGFVTDVVLAELYWVLTRAYGLDKAQVLATIETLVNQAEIRVENHGRIERAIRAAHDGADLPDALIAEACRAAGAQDIITFDRKAATALGLRLLSAP</sequence>
<dbReference type="EC" id="3.1.-.-" evidence="6"/>
<dbReference type="GO" id="GO:0000287">
    <property type="term" value="F:magnesium ion binding"/>
    <property type="evidence" value="ECO:0007669"/>
    <property type="project" value="UniProtKB-UniRule"/>
</dbReference>
<dbReference type="CDD" id="cd18683">
    <property type="entry name" value="PIN_VapC-like"/>
    <property type="match status" value="1"/>
</dbReference>
<organism evidence="8 9">
    <name type="scientific">Kocuria subflava</name>
    <dbReference type="NCBI Taxonomy" id="1736139"/>
    <lineage>
        <taxon>Bacteria</taxon>
        <taxon>Bacillati</taxon>
        <taxon>Actinomycetota</taxon>
        <taxon>Actinomycetes</taxon>
        <taxon>Micrococcales</taxon>
        <taxon>Micrococcaceae</taxon>
        <taxon>Kocuria</taxon>
    </lineage>
</organism>
<feature type="binding site" evidence="6">
    <location>
        <position position="5"/>
    </location>
    <ligand>
        <name>Mg(2+)</name>
        <dbReference type="ChEBI" id="CHEBI:18420"/>
    </ligand>
</feature>
<keyword evidence="6" id="KW-0800">Toxin</keyword>
<dbReference type="GO" id="GO:0090729">
    <property type="term" value="F:toxin activity"/>
    <property type="evidence" value="ECO:0007669"/>
    <property type="project" value="UniProtKB-KW"/>
</dbReference>
<evidence type="ECO:0000256" key="6">
    <source>
        <dbReference type="HAMAP-Rule" id="MF_00265"/>
    </source>
</evidence>
<accession>A0A846TX77</accession>
<evidence type="ECO:0000256" key="1">
    <source>
        <dbReference type="ARBA" id="ARBA00022649"/>
    </source>
</evidence>
<dbReference type="AlphaFoldDB" id="A0A846TX77"/>
<evidence type="ECO:0000259" key="7">
    <source>
        <dbReference type="Pfam" id="PF01850"/>
    </source>
</evidence>
<keyword evidence="4 6" id="KW-0378">Hydrolase</keyword>
<dbReference type="HAMAP" id="MF_00265">
    <property type="entry name" value="VapC_Nob1"/>
    <property type="match status" value="1"/>
</dbReference>
<comment type="function">
    <text evidence="6">Toxic component of a toxin-antitoxin (TA) system. An RNase.</text>
</comment>
<dbReference type="SUPFAM" id="SSF88723">
    <property type="entry name" value="PIN domain-like"/>
    <property type="match status" value="1"/>
</dbReference>
<evidence type="ECO:0000256" key="2">
    <source>
        <dbReference type="ARBA" id="ARBA00022722"/>
    </source>
</evidence>
<keyword evidence="5 6" id="KW-0460">Magnesium</keyword>
<feature type="domain" description="PIN" evidence="7">
    <location>
        <begin position="4"/>
        <end position="119"/>
    </location>
</feature>
<dbReference type="GO" id="GO:0004540">
    <property type="term" value="F:RNA nuclease activity"/>
    <property type="evidence" value="ECO:0007669"/>
    <property type="project" value="InterPro"/>
</dbReference>
<dbReference type="PANTHER" id="PTHR39664">
    <property type="match status" value="1"/>
</dbReference>
<keyword evidence="9" id="KW-1185">Reference proteome</keyword>
<gene>
    <name evidence="6" type="primary">vapC</name>
    <name evidence="8" type="ORF">GTW58_07725</name>
</gene>
<name>A0A846TX77_9MICC</name>
<comment type="similarity">
    <text evidence="6">Belongs to the PINc/VapC protein family.</text>
</comment>
<feature type="binding site" evidence="6">
    <location>
        <position position="98"/>
    </location>
    <ligand>
        <name>Mg(2+)</name>
        <dbReference type="ChEBI" id="CHEBI:18420"/>
    </ligand>
</feature>
<evidence type="ECO:0000256" key="4">
    <source>
        <dbReference type="ARBA" id="ARBA00022801"/>
    </source>
</evidence>
<dbReference type="Pfam" id="PF01850">
    <property type="entry name" value="PIN"/>
    <property type="match status" value="1"/>
</dbReference>
<dbReference type="InterPro" id="IPR029060">
    <property type="entry name" value="PIN-like_dom_sf"/>
</dbReference>
<comment type="caution">
    <text evidence="8">The sequence shown here is derived from an EMBL/GenBank/DDBJ whole genome shotgun (WGS) entry which is preliminary data.</text>
</comment>
<dbReference type="Proteomes" id="UP000521379">
    <property type="component" value="Unassembled WGS sequence"/>
</dbReference>
<keyword evidence="3 6" id="KW-0479">Metal-binding</keyword>
<dbReference type="RefSeq" id="WP_047688762.1">
    <property type="nucleotide sequence ID" value="NZ_JAAVUN010000012.1"/>
</dbReference>
<protein>
    <recommendedName>
        <fullName evidence="6">Ribonuclease VapC</fullName>
        <shortName evidence="6">RNase VapC</shortName>
        <ecNumber evidence="6">3.1.-.-</ecNumber>
    </recommendedName>
    <alternativeName>
        <fullName evidence="6">Toxin VapC</fullName>
    </alternativeName>
</protein>
<keyword evidence="2 6" id="KW-0540">Nuclease</keyword>
<dbReference type="InterPro" id="IPR022907">
    <property type="entry name" value="VapC_family"/>
</dbReference>
<keyword evidence="1 6" id="KW-1277">Toxin-antitoxin system</keyword>
<proteinExistence type="inferred from homology"/>
<evidence type="ECO:0000313" key="8">
    <source>
        <dbReference type="EMBL" id="NKE09827.1"/>
    </source>
</evidence>
<dbReference type="InterPro" id="IPR002716">
    <property type="entry name" value="PIN_dom"/>
</dbReference>
<dbReference type="GO" id="GO:0016787">
    <property type="term" value="F:hydrolase activity"/>
    <property type="evidence" value="ECO:0007669"/>
    <property type="project" value="UniProtKB-KW"/>
</dbReference>
<evidence type="ECO:0000313" key="9">
    <source>
        <dbReference type="Proteomes" id="UP000521379"/>
    </source>
</evidence>